<dbReference type="InterPro" id="IPR056884">
    <property type="entry name" value="NPHP3-like_N"/>
</dbReference>
<dbReference type="STRING" id="644352.J3PCB3"/>
<dbReference type="Pfam" id="PF24883">
    <property type="entry name" value="NPHP3_N"/>
    <property type="match status" value="1"/>
</dbReference>
<dbReference type="VEuPathDB" id="FungiDB:GGTG_11136"/>
<evidence type="ECO:0000256" key="3">
    <source>
        <dbReference type="SAM" id="MobiDB-lite"/>
    </source>
</evidence>
<evidence type="ECO:0000256" key="1">
    <source>
        <dbReference type="ARBA" id="ARBA00022737"/>
    </source>
</evidence>
<dbReference type="HOGENOM" id="CLU_016969_0_0_1"/>
<organism evidence="5">
    <name type="scientific">Gaeumannomyces tritici (strain R3-111a-1)</name>
    <name type="common">Wheat and barley take-all root rot fungus</name>
    <name type="synonym">Gaeumannomyces graminis var. tritici</name>
    <dbReference type="NCBI Taxonomy" id="644352"/>
    <lineage>
        <taxon>Eukaryota</taxon>
        <taxon>Fungi</taxon>
        <taxon>Dikarya</taxon>
        <taxon>Ascomycota</taxon>
        <taxon>Pezizomycotina</taxon>
        <taxon>Sordariomycetes</taxon>
        <taxon>Sordariomycetidae</taxon>
        <taxon>Magnaporthales</taxon>
        <taxon>Magnaporthaceae</taxon>
        <taxon>Gaeumannomyces</taxon>
    </lineage>
</organism>
<feature type="domain" description="Nephrocystin 3-like N-terminal" evidence="4">
    <location>
        <begin position="561"/>
        <end position="755"/>
    </location>
</feature>
<dbReference type="EnsemblFungi" id="EJT71883">
    <property type="protein sequence ID" value="EJT71883"/>
    <property type="gene ID" value="GGTG_11136"/>
</dbReference>
<reference evidence="5" key="2">
    <citation type="submission" date="2010-07" db="EMBL/GenBank/DDBJ databases">
        <authorList>
            <consortium name="The Broad Institute Genome Sequencing Platform"/>
            <consortium name="Broad Institute Genome Sequencing Center for Infectious Disease"/>
            <person name="Ma L.-J."/>
            <person name="Dead R."/>
            <person name="Young S."/>
            <person name="Zeng Q."/>
            <person name="Koehrsen M."/>
            <person name="Alvarado L."/>
            <person name="Berlin A."/>
            <person name="Chapman S.B."/>
            <person name="Chen Z."/>
            <person name="Freedman E."/>
            <person name="Gellesch M."/>
            <person name="Goldberg J."/>
            <person name="Griggs A."/>
            <person name="Gujja S."/>
            <person name="Heilman E.R."/>
            <person name="Heiman D."/>
            <person name="Hepburn T."/>
            <person name="Howarth C."/>
            <person name="Jen D."/>
            <person name="Larson L."/>
            <person name="Mehta T."/>
            <person name="Neiman D."/>
            <person name="Pearson M."/>
            <person name="Roberts A."/>
            <person name="Saif S."/>
            <person name="Shea T."/>
            <person name="Shenoy N."/>
            <person name="Sisk P."/>
            <person name="Stolte C."/>
            <person name="Sykes S."/>
            <person name="Walk T."/>
            <person name="White J."/>
            <person name="Yandava C."/>
            <person name="Haas B."/>
            <person name="Nusbaum C."/>
            <person name="Birren B."/>
        </authorList>
    </citation>
    <scope>NUCLEOTIDE SEQUENCE</scope>
    <source>
        <strain evidence="5">R3-111a-1</strain>
    </source>
</reference>
<proteinExistence type="predicted"/>
<sequence>MEGSPPPPPGPGLLERTLSADFFKNYLAQSHPAFASLPDRYDPAMSAMTPQHLKAPTGSHGGDRWTEGSAGATPPRSSDGVAPRLTPRKLVPAVRAMEFWARILDESVKKFKEDNSHAPGKLAEKPEYGIRDVESWDAVLDRLQAAREKFDGNKSEFLANVKHAYRWLFDCSDAINKGMEYIPDSDYVTPVKAGLTVLIEAAKTTSEVRAKVTHSFEEGDLREKFGKIEIFLATFPGDENIRLACIDMVACTLKAIELAIAYYVSRALARLRKAMPVIGDGRSFQENLITAIDQIRVKCDKIVEKALESHIAGTKKAMELALEGIDNLAELLAPMGTKLEAIDEKLGAMDEKNDRVIEQTGQLLVNSEKSTKRIEELAELIKFHVVDMFNQGAQKKNLEMDAKEEENKKAIKALERKCELIEIEIHLTKEENERLRASQTIVSSITPPLPQQQLAWYPPAQAPWQTQPAPQAWSQPQPQYPYQQQARYPPWAPFEGMTYHPLLSPPQGYAYPPPPPPEPPLHLSTLLTILGASSPDASDIASILESAESIGQRYRSRAKRIITADEFRSWATSPASCALLIQGDMRYETTQAGAALSFVCASLVQSLRNQPSLFVPVVFFCRQHLESDDAFFGPTAMVRALIAQLLLLQQQQQGQNFLIDAMKNAPFTQRDLELAIADPALQALRYGNIDALCRLLEWLARHALPQRKTLVCVLDGVEVYETSRHEGDLGRVVQCLLGLARDTSLGTSVKVLATSPEGTVSLDENFDDVVELQALESRGDEDSIAEIEDELQ</sequence>
<evidence type="ECO:0000313" key="6">
    <source>
        <dbReference type="EnsemblFungi" id="EJT71883"/>
    </source>
</evidence>
<reference evidence="6" key="4">
    <citation type="journal article" date="2015" name="G3 (Bethesda)">
        <title>Genome sequences of three phytopathogenic species of the Magnaporthaceae family of fungi.</title>
        <authorList>
            <person name="Okagaki L.H."/>
            <person name="Nunes C.C."/>
            <person name="Sailsbery J."/>
            <person name="Clay B."/>
            <person name="Brown D."/>
            <person name="John T."/>
            <person name="Oh Y."/>
            <person name="Young N."/>
            <person name="Fitzgerald M."/>
            <person name="Haas B.J."/>
            <person name="Zeng Q."/>
            <person name="Young S."/>
            <person name="Adiconis X."/>
            <person name="Fan L."/>
            <person name="Levin J.Z."/>
            <person name="Mitchell T.K."/>
            <person name="Okubara P.A."/>
            <person name="Farman M.L."/>
            <person name="Kohn L.M."/>
            <person name="Birren B."/>
            <person name="Ma L.-J."/>
            <person name="Dean R.A."/>
        </authorList>
    </citation>
    <scope>NUCLEOTIDE SEQUENCE</scope>
    <source>
        <strain evidence="6">R3-111a-1</strain>
    </source>
</reference>
<reference evidence="5" key="3">
    <citation type="submission" date="2010-09" db="EMBL/GenBank/DDBJ databases">
        <title>Annotation of Gaeumannomyces graminis var. tritici R3-111a-1.</title>
        <authorList>
            <consortium name="The Broad Institute Genome Sequencing Platform"/>
            <person name="Ma L.-J."/>
            <person name="Dead R."/>
            <person name="Young S.K."/>
            <person name="Zeng Q."/>
            <person name="Gargeya S."/>
            <person name="Fitzgerald M."/>
            <person name="Haas B."/>
            <person name="Abouelleil A."/>
            <person name="Alvarado L."/>
            <person name="Arachchi H.M."/>
            <person name="Berlin A."/>
            <person name="Brown A."/>
            <person name="Chapman S.B."/>
            <person name="Chen Z."/>
            <person name="Dunbar C."/>
            <person name="Freedman E."/>
            <person name="Gearin G."/>
            <person name="Gellesch M."/>
            <person name="Goldberg J."/>
            <person name="Griggs A."/>
            <person name="Gujja S."/>
            <person name="Heiman D."/>
            <person name="Howarth C."/>
            <person name="Larson L."/>
            <person name="Lui A."/>
            <person name="MacDonald P.J.P."/>
            <person name="Mehta T."/>
            <person name="Montmayeur A."/>
            <person name="Murphy C."/>
            <person name="Neiman D."/>
            <person name="Pearson M."/>
            <person name="Priest M."/>
            <person name="Roberts A."/>
            <person name="Saif S."/>
            <person name="Shea T."/>
            <person name="Shenoy N."/>
            <person name="Sisk P."/>
            <person name="Stolte C."/>
            <person name="Sykes S."/>
            <person name="Yandava C."/>
            <person name="Wortman J."/>
            <person name="Nusbaum C."/>
            <person name="Birren B."/>
        </authorList>
    </citation>
    <scope>NUCLEOTIDE SEQUENCE</scope>
    <source>
        <strain evidence="5">R3-111a-1</strain>
    </source>
</reference>
<feature type="coiled-coil region" evidence="2">
    <location>
        <begin position="393"/>
        <end position="431"/>
    </location>
</feature>
<keyword evidence="2" id="KW-0175">Coiled coil</keyword>
<protein>
    <recommendedName>
        <fullName evidence="4">Nephrocystin 3-like N-terminal domain-containing protein</fullName>
    </recommendedName>
</protein>
<name>J3PCB3_GAET3</name>
<dbReference type="GeneID" id="20351594"/>
<reference evidence="6" key="5">
    <citation type="submission" date="2018-04" db="UniProtKB">
        <authorList>
            <consortium name="EnsemblFungi"/>
        </authorList>
    </citation>
    <scope>IDENTIFICATION</scope>
    <source>
        <strain evidence="6">R3-111a-1</strain>
    </source>
</reference>
<reference evidence="7" key="1">
    <citation type="submission" date="2010-07" db="EMBL/GenBank/DDBJ databases">
        <title>The genome sequence of Gaeumannomyces graminis var. tritici strain R3-111a-1.</title>
        <authorList>
            <consortium name="The Broad Institute Genome Sequencing Platform"/>
            <person name="Ma L.-J."/>
            <person name="Dead R."/>
            <person name="Young S."/>
            <person name="Zeng Q."/>
            <person name="Koehrsen M."/>
            <person name="Alvarado L."/>
            <person name="Berlin A."/>
            <person name="Chapman S.B."/>
            <person name="Chen Z."/>
            <person name="Freedman E."/>
            <person name="Gellesch M."/>
            <person name="Goldberg J."/>
            <person name="Griggs A."/>
            <person name="Gujja S."/>
            <person name="Heilman E.R."/>
            <person name="Heiman D."/>
            <person name="Hepburn T."/>
            <person name="Howarth C."/>
            <person name="Jen D."/>
            <person name="Larson L."/>
            <person name="Mehta T."/>
            <person name="Neiman D."/>
            <person name="Pearson M."/>
            <person name="Roberts A."/>
            <person name="Saif S."/>
            <person name="Shea T."/>
            <person name="Shenoy N."/>
            <person name="Sisk P."/>
            <person name="Stolte C."/>
            <person name="Sykes S."/>
            <person name="Walk T."/>
            <person name="White J."/>
            <person name="Yandava C."/>
            <person name="Haas B."/>
            <person name="Nusbaum C."/>
            <person name="Birren B."/>
        </authorList>
    </citation>
    <scope>NUCLEOTIDE SEQUENCE [LARGE SCALE GENOMIC DNA]</scope>
    <source>
        <strain evidence="7">R3-111a-1</strain>
    </source>
</reference>
<evidence type="ECO:0000313" key="5">
    <source>
        <dbReference type="EMBL" id="EJT71883.1"/>
    </source>
</evidence>
<evidence type="ECO:0000259" key="4">
    <source>
        <dbReference type="Pfam" id="PF24883"/>
    </source>
</evidence>
<evidence type="ECO:0000256" key="2">
    <source>
        <dbReference type="SAM" id="Coils"/>
    </source>
</evidence>
<dbReference type="OrthoDB" id="5419927at2759"/>
<dbReference type="PANTHER" id="PTHR40619:SF3">
    <property type="entry name" value="FUNGAL STAND N-TERMINAL GOODBYE DOMAIN-CONTAINING PROTEIN"/>
    <property type="match status" value="1"/>
</dbReference>
<evidence type="ECO:0000313" key="7">
    <source>
        <dbReference type="Proteomes" id="UP000006039"/>
    </source>
</evidence>
<dbReference type="Proteomes" id="UP000006039">
    <property type="component" value="Unassembled WGS sequence"/>
</dbReference>
<dbReference type="RefSeq" id="XP_009227280.1">
    <property type="nucleotide sequence ID" value="XM_009229016.1"/>
</dbReference>
<gene>
    <name evidence="6" type="primary">20351594</name>
    <name evidence="5" type="ORF">GGTG_11136</name>
</gene>
<feature type="region of interest" description="Disordered" evidence="3">
    <location>
        <begin position="50"/>
        <end position="84"/>
    </location>
</feature>
<dbReference type="eggNOG" id="ENOG502SHRF">
    <property type="taxonomic scope" value="Eukaryota"/>
</dbReference>
<keyword evidence="1" id="KW-0677">Repeat</keyword>
<dbReference type="PANTHER" id="PTHR40619">
    <property type="entry name" value="FUNGAL STAND N-TERMINAL GOODBYE DOMAIN-CONTAINING PROTEIN"/>
    <property type="match status" value="1"/>
</dbReference>
<dbReference type="AlphaFoldDB" id="J3PCB3"/>
<dbReference type="EMBL" id="GL385400">
    <property type="protein sequence ID" value="EJT71883.1"/>
    <property type="molecule type" value="Genomic_DNA"/>
</dbReference>
<accession>J3PCB3</accession>
<keyword evidence="7" id="KW-1185">Reference proteome</keyword>